<dbReference type="InterPro" id="IPR022515">
    <property type="entry name" value="NHPM_micro_ABC2"/>
</dbReference>
<name>A0A1I2B777_9FIRM</name>
<dbReference type="InterPro" id="IPR011527">
    <property type="entry name" value="ABC1_TM_dom"/>
</dbReference>
<keyword evidence="5" id="KW-0547">Nucleotide-binding</keyword>
<evidence type="ECO:0000256" key="10">
    <source>
        <dbReference type="SAM" id="Phobius"/>
    </source>
</evidence>
<dbReference type="GO" id="GO:0140359">
    <property type="term" value="F:ABC-type transporter activity"/>
    <property type="evidence" value="ECO:0007669"/>
    <property type="project" value="InterPro"/>
</dbReference>
<dbReference type="RefSeq" id="WP_093913510.1">
    <property type="nucleotide sequence ID" value="NZ_FONL01000008.1"/>
</dbReference>
<dbReference type="NCBIfam" id="TIGR03797">
    <property type="entry name" value="NHLM_micro_ABC2"/>
    <property type="match status" value="1"/>
</dbReference>
<protein>
    <submittedName>
        <fullName evidence="13">ATP-binding cassette, subfamily C</fullName>
    </submittedName>
</protein>
<evidence type="ECO:0000256" key="3">
    <source>
        <dbReference type="ARBA" id="ARBA00022475"/>
    </source>
</evidence>
<dbReference type="GO" id="GO:0005524">
    <property type="term" value="F:ATP binding"/>
    <property type="evidence" value="ECO:0007669"/>
    <property type="project" value="UniProtKB-KW"/>
</dbReference>
<comment type="subcellular location">
    <subcellularLocation>
        <location evidence="1">Cell membrane</location>
        <topology evidence="1">Multi-pass membrane protein</topology>
    </subcellularLocation>
</comment>
<dbReference type="InterPro" id="IPR039421">
    <property type="entry name" value="Type_1_exporter"/>
</dbReference>
<dbReference type="PANTHER" id="PTHR24221:SF654">
    <property type="entry name" value="ATP-BINDING CASSETTE SUB-FAMILY B MEMBER 6"/>
    <property type="match status" value="1"/>
</dbReference>
<dbReference type="GO" id="GO:0008234">
    <property type="term" value="F:cysteine-type peptidase activity"/>
    <property type="evidence" value="ECO:0007669"/>
    <property type="project" value="UniProtKB-KW"/>
</dbReference>
<evidence type="ECO:0000256" key="6">
    <source>
        <dbReference type="ARBA" id="ARBA00022807"/>
    </source>
</evidence>
<dbReference type="InterPro" id="IPR027417">
    <property type="entry name" value="P-loop_NTPase"/>
</dbReference>
<feature type="domain" description="ABC transporter" evidence="11">
    <location>
        <begin position="671"/>
        <end position="903"/>
    </location>
</feature>
<dbReference type="InterPro" id="IPR036640">
    <property type="entry name" value="ABC1_TM_sf"/>
</dbReference>
<dbReference type="Pfam" id="PF00664">
    <property type="entry name" value="ABC_membrane"/>
    <property type="match status" value="1"/>
</dbReference>
<evidence type="ECO:0000256" key="7">
    <source>
        <dbReference type="ARBA" id="ARBA00022840"/>
    </source>
</evidence>
<feature type="transmembrane region" description="Helical" evidence="10">
    <location>
        <begin position="377"/>
        <end position="397"/>
    </location>
</feature>
<keyword evidence="9 10" id="KW-0472">Membrane</keyword>
<dbReference type="SUPFAM" id="SSF90123">
    <property type="entry name" value="ABC transporter transmembrane region"/>
    <property type="match status" value="1"/>
</dbReference>
<dbReference type="OrthoDB" id="9771903at2"/>
<keyword evidence="8 10" id="KW-1133">Transmembrane helix</keyword>
<reference evidence="13 14" key="1">
    <citation type="submission" date="2016-10" db="EMBL/GenBank/DDBJ databases">
        <authorList>
            <person name="de Groot N.N."/>
        </authorList>
    </citation>
    <scope>NUCLEOTIDE SEQUENCE [LARGE SCALE GENOMIC DNA]</scope>
    <source>
        <strain evidence="13 14">DSM 9236</strain>
    </source>
</reference>
<dbReference type="PANTHER" id="PTHR24221">
    <property type="entry name" value="ATP-BINDING CASSETTE SUB-FAMILY B"/>
    <property type="match status" value="1"/>
</dbReference>
<evidence type="ECO:0000256" key="1">
    <source>
        <dbReference type="ARBA" id="ARBA00004651"/>
    </source>
</evidence>
<dbReference type="Gene3D" id="3.40.50.300">
    <property type="entry name" value="P-loop containing nucleotide triphosphate hydrolases"/>
    <property type="match status" value="1"/>
</dbReference>
<dbReference type="PROSITE" id="PS50929">
    <property type="entry name" value="ABC_TM1F"/>
    <property type="match status" value="1"/>
</dbReference>
<dbReference type="EMBL" id="FONL01000008">
    <property type="protein sequence ID" value="SFE51919.1"/>
    <property type="molecule type" value="Genomic_DNA"/>
</dbReference>
<evidence type="ECO:0000313" key="13">
    <source>
        <dbReference type="EMBL" id="SFE51919.1"/>
    </source>
</evidence>
<keyword evidence="6" id="KW-0645">Protease</keyword>
<dbReference type="SMART" id="SM00382">
    <property type="entry name" value="AAA"/>
    <property type="match status" value="1"/>
</dbReference>
<proteinExistence type="predicted"/>
<feature type="transmembrane region" description="Helical" evidence="10">
    <location>
        <begin position="483"/>
        <end position="502"/>
    </location>
</feature>
<dbReference type="PROSITE" id="PS50893">
    <property type="entry name" value="ABC_TRANSPORTER_2"/>
    <property type="match status" value="1"/>
</dbReference>
<dbReference type="AlphaFoldDB" id="A0A1I2B777"/>
<evidence type="ECO:0000256" key="8">
    <source>
        <dbReference type="ARBA" id="ARBA00022989"/>
    </source>
</evidence>
<dbReference type="GO" id="GO:0016887">
    <property type="term" value="F:ATP hydrolysis activity"/>
    <property type="evidence" value="ECO:0007669"/>
    <property type="project" value="InterPro"/>
</dbReference>
<dbReference type="GO" id="GO:0034040">
    <property type="term" value="F:ATPase-coupled lipid transmembrane transporter activity"/>
    <property type="evidence" value="ECO:0007669"/>
    <property type="project" value="TreeGrafter"/>
</dbReference>
<evidence type="ECO:0000256" key="9">
    <source>
        <dbReference type="ARBA" id="ARBA00023136"/>
    </source>
</evidence>
<dbReference type="InterPro" id="IPR003593">
    <property type="entry name" value="AAA+_ATPase"/>
</dbReference>
<feature type="domain" description="ABC transmembrane type-1" evidence="12">
    <location>
        <begin position="343"/>
        <end position="639"/>
    </location>
</feature>
<evidence type="ECO:0000256" key="4">
    <source>
        <dbReference type="ARBA" id="ARBA00022692"/>
    </source>
</evidence>
<feature type="transmembrane region" description="Helical" evidence="10">
    <location>
        <begin position="561"/>
        <end position="582"/>
    </location>
</feature>
<evidence type="ECO:0000256" key="2">
    <source>
        <dbReference type="ARBA" id="ARBA00022448"/>
    </source>
</evidence>
<keyword evidence="3" id="KW-1003">Cell membrane</keyword>
<sequence>MKLIAGERFRLHDDNTYIKLVSGKLEAYAVTRKKQSFRQIFLTEVAPGQAAFPSMDEFEQIDVLVYAVEDSELTETSLLEIAPEELLPLMRQWFAALVSLPWLRLLADKGDEVLRKWADGSVLTGHEQDRENLLADFADNEGIFAMLLGVRFNAQDKRLSRQMEKRAKQKTRLVDDTISKLLGEAVAPEEETGTGNTELEDAVFIVRCVAQALKMPHGGIQMAPEMVRKLDRLGLLRRLMEKGGMQMRLVHLEQDWYSGDSGVLLGCFGEKKELAAFVPETPVRYRMVTREHSEGIVVTAEIAKEVDADAFLCYPGLPDRKLSIYEFLRFLVRQCWKQDWRTILAVSLAAGLIPLITPIVTETIFKDIIPILDRKGLATVTQVVMVAGFTTAALNTVRSVALLRLSTAADMNVKPAVISRVLSLPVKFFRTLQTGELASRILGLEQVIQLISEEIVGVIFSFLFSFWSLALMCYYSVKLTGIAVLIWFIYLLAVWLIMSRLVQAQRKMTTARNRTQGILQEIFTGLVKFRVRGAEEQAYHLWGERFSEEWKWNYRSRWLKNYNTVITAVQPVLLSLILYYFAFRELGETMTLGTGNVISSALGAGEAMTAATFIAFQSAYTAFNASLNAVIPAAESVSMVKPLLENIRPILDAEPESSDERPDAEVLSGAIEVRDLRFAYDADLPEVLKGVSFRIAAGEHVAIVGRSGCGKSTLVRLLLGFEKPLGGAVYYDGQNLAEINAASVRAQLGVVLQNGQLMTGDIYRNIIGINDLTLDDAWAAAEAAGIADDIREMPMQMQTVVSEGSTNISGGQRQRILMARALAMKPSIIICDEATSALDNRTQAIVTKSLDQLKATRIVVAHRLSTIRNADRIIVLDEGRVAESGTFEELVKRGGLFAAMVKRQMA</sequence>
<evidence type="ECO:0000313" key="14">
    <source>
        <dbReference type="Proteomes" id="UP000198896"/>
    </source>
</evidence>
<dbReference type="InterPro" id="IPR017871">
    <property type="entry name" value="ABC_transporter-like_CS"/>
</dbReference>
<keyword evidence="4 10" id="KW-0812">Transmembrane</keyword>
<keyword evidence="6" id="KW-0378">Hydrolase</keyword>
<dbReference type="GO" id="GO:0005886">
    <property type="term" value="C:plasma membrane"/>
    <property type="evidence" value="ECO:0007669"/>
    <property type="project" value="UniProtKB-SubCell"/>
</dbReference>
<dbReference type="FunFam" id="3.40.50.300:FF:000299">
    <property type="entry name" value="ABC transporter ATP-binding protein/permease"/>
    <property type="match status" value="1"/>
</dbReference>
<accession>A0A1I2B777</accession>
<evidence type="ECO:0000256" key="5">
    <source>
        <dbReference type="ARBA" id="ARBA00022741"/>
    </source>
</evidence>
<dbReference type="SUPFAM" id="SSF52540">
    <property type="entry name" value="P-loop containing nucleoside triphosphate hydrolases"/>
    <property type="match status" value="1"/>
</dbReference>
<dbReference type="Gene3D" id="1.20.1560.10">
    <property type="entry name" value="ABC transporter type 1, transmembrane domain"/>
    <property type="match status" value="1"/>
</dbReference>
<evidence type="ECO:0000259" key="12">
    <source>
        <dbReference type="PROSITE" id="PS50929"/>
    </source>
</evidence>
<keyword evidence="6" id="KW-0788">Thiol protease</keyword>
<dbReference type="PROSITE" id="PS00211">
    <property type="entry name" value="ABC_TRANSPORTER_1"/>
    <property type="match status" value="1"/>
</dbReference>
<gene>
    <name evidence="13" type="ORF">SAMN05216245_10834</name>
</gene>
<dbReference type="Proteomes" id="UP000198896">
    <property type="component" value="Unassembled WGS sequence"/>
</dbReference>
<feature type="transmembrane region" description="Helical" evidence="10">
    <location>
        <begin position="455"/>
        <end position="477"/>
    </location>
</feature>
<dbReference type="InterPro" id="IPR003439">
    <property type="entry name" value="ABC_transporter-like_ATP-bd"/>
</dbReference>
<keyword evidence="2" id="KW-0813">Transport</keyword>
<organism evidence="13 14">
    <name type="scientific">Succiniclasticum ruminis DSM 9236</name>
    <dbReference type="NCBI Taxonomy" id="1123323"/>
    <lineage>
        <taxon>Bacteria</taxon>
        <taxon>Bacillati</taxon>
        <taxon>Bacillota</taxon>
        <taxon>Negativicutes</taxon>
        <taxon>Acidaminococcales</taxon>
        <taxon>Acidaminococcaceae</taxon>
        <taxon>Succiniclasticum</taxon>
    </lineage>
</organism>
<dbReference type="STRING" id="1123323.SAMN05216245_10834"/>
<keyword evidence="7 13" id="KW-0067">ATP-binding</keyword>
<dbReference type="Pfam" id="PF00005">
    <property type="entry name" value="ABC_tran"/>
    <property type="match status" value="1"/>
</dbReference>
<feature type="transmembrane region" description="Helical" evidence="10">
    <location>
        <begin position="343"/>
        <end position="365"/>
    </location>
</feature>
<evidence type="ECO:0000259" key="11">
    <source>
        <dbReference type="PROSITE" id="PS50893"/>
    </source>
</evidence>
<keyword evidence="14" id="KW-1185">Reference proteome</keyword>